<dbReference type="SUPFAM" id="SSF56053">
    <property type="entry name" value="Ribosomal protein L6"/>
    <property type="match status" value="2"/>
</dbReference>
<dbReference type="AlphaFoldDB" id="A0A0H4TC52"/>
<accession>A0A0H4TC52</accession>
<dbReference type="NCBIfam" id="TIGR03654">
    <property type="entry name" value="L6_bact"/>
    <property type="match status" value="1"/>
</dbReference>
<gene>
    <name evidence="6" type="primary">rplF</name>
</gene>
<evidence type="ECO:0000313" key="10">
    <source>
        <dbReference type="EMBL" id="AKQ04450.1"/>
    </source>
</evidence>
<comment type="function">
    <text evidence="6 8">This protein binds to the 23S rRNA, and is important in its secondary structure. It is located near the subunit interface in the base of the L7/L12 stalk, and near the tRNA binding site of the peptidyltransferase center.</text>
</comment>
<dbReference type="InterPro" id="IPR020040">
    <property type="entry name" value="Ribosomal_uL6_a/b-dom"/>
</dbReference>
<dbReference type="FunFam" id="3.90.930.12:FF:000002">
    <property type="entry name" value="50S ribosomal protein L6"/>
    <property type="match status" value="1"/>
</dbReference>
<evidence type="ECO:0000256" key="5">
    <source>
        <dbReference type="ARBA" id="ARBA00023274"/>
    </source>
</evidence>
<comment type="similarity">
    <text evidence="1 6 7">Belongs to the universal ribosomal protein uL6 family.</text>
</comment>
<dbReference type="PRINTS" id="PR00059">
    <property type="entry name" value="RIBOSOMALL6"/>
</dbReference>
<keyword evidence="2 6" id="KW-0699">rRNA-binding</keyword>
<keyword evidence="4 6" id="KW-0689">Ribosomal protein</keyword>
<name>A0A0H4TC52_9ACTN</name>
<evidence type="ECO:0000256" key="8">
    <source>
        <dbReference type="RuleBase" id="RU003870"/>
    </source>
</evidence>
<dbReference type="GO" id="GO:0002181">
    <property type="term" value="P:cytoplasmic translation"/>
    <property type="evidence" value="ECO:0007669"/>
    <property type="project" value="TreeGrafter"/>
</dbReference>
<dbReference type="InterPro" id="IPR036789">
    <property type="entry name" value="Ribosomal_uL6-like_a/b-dom_sf"/>
</dbReference>
<feature type="domain" description="Large ribosomal subunit protein uL6 alpha-beta" evidence="9">
    <location>
        <begin position="11"/>
        <end position="82"/>
    </location>
</feature>
<comment type="subunit">
    <text evidence="6">Part of the 50S ribosomal subunit.</text>
</comment>
<keyword evidence="3 6" id="KW-0694">RNA-binding</keyword>
<feature type="domain" description="Large ribosomal subunit protein uL6 alpha-beta" evidence="9">
    <location>
        <begin position="91"/>
        <end position="164"/>
    </location>
</feature>
<reference evidence="10" key="1">
    <citation type="journal article" date="2015" name="ISME J.">
        <title>Aquifer environment selects for microbial species cohorts in sediment and groundwater.</title>
        <authorList>
            <person name="Hug L.A."/>
            <person name="Thomas B.C."/>
            <person name="Brown C.T."/>
            <person name="Frischkorn K.R."/>
            <person name="Williams K.H."/>
            <person name="Tringe S.G."/>
            <person name="Banfield J.F."/>
        </authorList>
    </citation>
    <scope>NUCLEOTIDE SEQUENCE</scope>
</reference>
<proteinExistence type="inferred from homology"/>
<evidence type="ECO:0000256" key="3">
    <source>
        <dbReference type="ARBA" id="ARBA00022884"/>
    </source>
</evidence>
<evidence type="ECO:0000256" key="2">
    <source>
        <dbReference type="ARBA" id="ARBA00022730"/>
    </source>
</evidence>
<evidence type="ECO:0000256" key="6">
    <source>
        <dbReference type="HAMAP-Rule" id="MF_01365"/>
    </source>
</evidence>
<dbReference type="PIRSF" id="PIRSF002162">
    <property type="entry name" value="Ribosomal_L6"/>
    <property type="match status" value="1"/>
</dbReference>
<sequence>MSRIGRSPVDIPSGVEVEINGSFVKVKGPKGELATRFSERLTIDKENNQIVVKRNSDDKYDRALHGLTRTLIANMLTGVSQGFQKELEISGVGYRAQKKGNNLELRVGHSHPVLFAAPDGIEIEVPVPTKILVKGRDKQMVGNVAAKIRDFKKPEPYKRKGIKYQGEHIRHKAGKTAK</sequence>
<dbReference type="HAMAP" id="MF_01365_B">
    <property type="entry name" value="Ribosomal_uL6_B"/>
    <property type="match status" value="1"/>
</dbReference>
<dbReference type="FunFam" id="3.90.930.12:FF:000001">
    <property type="entry name" value="50S ribosomal protein L6"/>
    <property type="match status" value="1"/>
</dbReference>
<evidence type="ECO:0000256" key="7">
    <source>
        <dbReference type="RuleBase" id="RU003869"/>
    </source>
</evidence>
<dbReference type="InterPro" id="IPR019906">
    <property type="entry name" value="Ribosomal_uL6_bac-type"/>
</dbReference>
<dbReference type="GO" id="GO:0019843">
    <property type="term" value="F:rRNA binding"/>
    <property type="evidence" value="ECO:0007669"/>
    <property type="project" value="UniProtKB-UniRule"/>
</dbReference>
<evidence type="ECO:0000256" key="4">
    <source>
        <dbReference type="ARBA" id="ARBA00022980"/>
    </source>
</evidence>
<dbReference type="GO" id="GO:0003735">
    <property type="term" value="F:structural constituent of ribosome"/>
    <property type="evidence" value="ECO:0007669"/>
    <property type="project" value="UniProtKB-UniRule"/>
</dbReference>
<organism evidence="10">
    <name type="scientific">uncultured actinobacterium Rifle_16ft_4_minimus_550</name>
    <dbReference type="NCBI Taxonomy" id="1665149"/>
    <lineage>
        <taxon>Bacteria</taxon>
        <taxon>Bacillati</taxon>
        <taxon>Actinomycetota</taxon>
        <taxon>Actinomycetes</taxon>
        <taxon>marine Actinobacteria clade</taxon>
        <taxon>environmental samples</taxon>
    </lineage>
</organism>
<dbReference type="PANTHER" id="PTHR11655">
    <property type="entry name" value="60S/50S RIBOSOMAL PROTEIN L6/L9"/>
    <property type="match status" value="1"/>
</dbReference>
<keyword evidence="5 6" id="KW-0687">Ribonucleoprotein</keyword>
<dbReference type="GO" id="GO:0022625">
    <property type="term" value="C:cytosolic large ribosomal subunit"/>
    <property type="evidence" value="ECO:0007669"/>
    <property type="project" value="UniProtKB-UniRule"/>
</dbReference>
<dbReference type="Pfam" id="PF00347">
    <property type="entry name" value="Ribosomal_L6"/>
    <property type="match status" value="2"/>
</dbReference>
<protein>
    <recommendedName>
        <fullName evidence="6">Large ribosomal subunit protein uL6</fullName>
    </recommendedName>
</protein>
<dbReference type="PANTHER" id="PTHR11655:SF14">
    <property type="entry name" value="LARGE RIBOSOMAL SUBUNIT PROTEIN UL6M"/>
    <property type="match status" value="1"/>
</dbReference>
<dbReference type="Gene3D" id="3.90.930.12">
    <property type="entry name" value="Ribosomal protein L6, alpha-beta domain"/>
    <property type="match status" value="2"/>
</dbReference>
<evidence type="ECO:0000256" key="1">
    <source>
        <dbReference type="ARBA" id="ARBA00009356"/>
    </source>
</evidence>
<evidence type="ECO:0000259" key="9">
    <source>
        <dbReference type="Pfam" id="PF00347"/>
    </source>
</evidence>
<dbReference type="InterPro" id="IPR000702">
    <property type="entry name" value="Ribosomal_uL6-like"/>
</dbReference>
<dbReference type="EMBL" id="KT007039">
    <property type="protein sequence ID" value="AKQ04450.1"/>
    <property type="molecule type" value="Genomic_DNA"/>
</dbReference>